<dbReference type="EMBL" id="PKPP01003622">
    <property type="protein sequence ID" value="PWA68470.1"/>
    <property type="molecule type" value="Genomic_DNA"/>
</dbReference>
<keyword evidence="2" id="KW-0378">Hydrolase</keyword>
<reference evidence="2 3" key="1">
    <citation type="journal article" date="2018" name="Mol. Plant">
        <title>The genome of Artemisia annua provides insight into the evolution of Asteraceae family and artemisinin biosynthesis.</title>
        <authorList>
            <person name="Shen Q."/>
            <person name="Zhang L."/>
            <person name="Liao Z."/>
            <person name="Wang S."/>
            <person name="Yan T."/>
            <person name="Shi P."/>
            <person name="Liu M."/>
            <person name="Fu X."/>
            <person name="Pan Q."/>
            <person name="Wang Y."/>
            <person name="Lv Z."/>
            <person name="Lu X."/>
            <person name="Zhang F."/>
            <person name="Jiang W."/>
            <person name="Ma Y."/>
            <person name="Chen M."/>
            <person name="Hao X."/>
            <person name="Li L."/>
            <person name="Tang Y."/>
            <person name="Lv G."/>
            <person name="Zhou Y."/>
            <person name="Sun X."/>
            <person name="Brodelius P.E."/>
            <person name="Rose J.K.C."/>
            <person name="Tang K."/>
        </authorList>
    </citation>
    <scope>NUCLEOTIDE SEQUENCE [LARGE SCALE GENOMIC DNA]</scope>
    <source>
        <strain evidence="3">cv. Huhao1</strain>
        <tissue evidence="2">Leaf</tissue>
    </source>
</reference>
<name>A0A2U1N4N6_ARTAN</name>
<gene>
    <name evidence="2" type="ORF">CTI12_AA273740</name>
</gene>
<evidence type="ECO:0000313" key="3">
    <source>
        <dbReference type="Proteomes" id="UP000245207"/>
    </source>
</evidence>
<sequence>MASRLFPVMPTTSLLLSAYASLSTSFVLFQTVFNQLVPPQLRGYIIDVVKCYWKHKTSDQLTLLFEERDRRNLNDMFYAVEVFLSTKITADSKRLK</sequence>
<organism evidence="2 3">
    <name type="scientific">Artemisia annua</name>
    <name type="common">Sweet wormwood</name>
    <dbReference type="NCBI Taxonomy" id="35608"/>
    <lineage>
        <taxon>Eukaryota</taxon>
        <taxon>Viridiplantae</taxon>
        <taxon>Streptophyta</taxon>
        <taxon>Embryophyta</taxon>
        <taxon>Tracheophyta</taxon>
        <taxon>Spermatophyta</taxon>
        <taxon>Magnoliopsida</taxon>
        <taxon>eudicotyledons</taxon>
        <taxon>Gunneridae</taxon>
        <taxon>Pentapetalae</taxon>
        <taxon>asterids</taxon>
        <taxon>campanulids</taxon>
        <taxon>Asterales</taxon>
        <taxon>Asteraceae</taxon>
        <taxon>Asteroideae</taxon>
        <taxon>Anthemideae</taxon>
        <taxon>Artemisiinae</taxon>
        <taxon>Artemisia</taxon>
    </lineage>
</organism>
<protein>
    <submittedName>
        <fullName evidence="2">P-loop containing nucleoside triphosphate hydrolases superfamily protein</fullName>
    </submittedName>
</protein>
<accession>A0A2U1N4N6</accession>
<dbReference type="AlphaFoldDB" id="A0A2U1N4N6"/>
<evidence type="ECO:0000313" key="2">
    <source>
        <dbReference type="EMBL" id="PWA68470.1"/>
    </source>
</evidence>
<feature type="domain" description="AAA-type ATPase N-terminal" evidence="1">
    <location>
        <begin position="37"/>
        <end position="96"/>
    </location>
</feature>
<keyword evidence="3" id="KW-1185">Reference proteome</keyword>
<proteinExistence type="predicted"/>
<comment type="caution">
    <text evidence="2">The sequence shown here is derived from an EMBL/GenBank/DDBJ whole genome shotgun (WGS) entry which is preliminary data.</text>
</comment>
<dbReference type="GO" id="GO:0016787">
    <property type="term" value="F:hydrolase activity"/>
    <property type="evidence" value="ECO:0007669"/>
    <property type="project" value="UniProtKB-KW"/>
</dbReference>
<dbReference type="Proteomes" id="UP000245207">
    <property type="component" value="Unassembled WGS sequence"/>
</dbReference>
<evidence type="ECO:0000259" key="1">
    <source>
        <dbReference type="Pfam" id="PF14363"/>
    </source>
</evidence>
<dbReference type="Pfam" id="PF14363">
    <property type="entry name" value="AAA_assoc"/>
    <property type="match status" value="1"/>
</dbReference>
<dbReference type="STRING" id="35608.A0A2U1N4N6"/>
<dbReference type="OrthoDB" id="10251412at2759"/>
<dbReference type="InterPro" id="IPR025753">
    <property type="entry name" value="AAA_N_dom"/>
</dbReference>